<protein>
    <submittedName>
        <fullName evidence="3">TRIM7 ligase</fullName>
    </submittedName>
</protein>
<evidence type="ECO:0000259" key="2">
    <source>
        <dbReference type="PROSITE" id="PS50188"/>
    </source>
</evidence>
<dbReference type="PROSITE" id="PS50188">
    <property type="entry name" value="B302_SPRY"/>
    <property type="match status" value="1"/>
</dbReference>
<name>A0A7K9BET7_DRONO</name>
<evidence type="ECO:0000313" key="3">
    <source>
        <dbReference type="EMBL" id="NXG38099.1"/>
    </source>
</evidence>
<dbReference type="SMART" id="SM00589">
    <property type="entry name" value="PRY"/>
    <property type="match status" value="1"/>
</dbReference>
<feature type="domain" description="B30.2/SPRY" evidence="2">
    <location>
        <begin position="102"/>
        <end position="169"/>
    </location>
</feature>
<dbReference type="InterPro" id="IPR050143">
    <property type="entry name" value="TRIM/RBCC"/>
</dbReference>
<dbReference type="Gene3D" id="2.60.120.920">
    <property type="match status" value="1"/>
</dbReference>
<feature type="region of interest" description="Disordered" evidence="1">
    <location>
        <begin position="145"/>
        <end position="169"/>
    </location>
</feature>
<feature type="compositionally biased region" description="Polar residues" evidence="1">
    <location>
        <begin position="159"/>
        <end position="169"/>
    </location>
</feature>
<dbReference type="SUPFAM" id="SSF49899">
    <property type="entry name" value="Concanavalin A-like lectins/glucanases"/>
    <property type="match status" value="1"/>
</dbReference>
<dbReference type="AlphaFoldDB" id="A0A7K9BET7"/>
<dbReference type="EMBL" id="VWZH01000333">
    <property type="protein sequence ID" value="NXG38099.1"/>
    <property type="molecule type" value="Genomic_DNA"/>
</dbReference>
<proteinExistence type="predicted"/>
<dbReference type="PRINTS" id="PR01407">
    <property type="entry name" value="BUTYPHLNCDUF"/>
</dbReference>
<dbReference type="GO" id="GO:0016874">
    <property type="term" value="F:ligase activity"/>
    <property type="evidence" value="ECO:0007669"/>
    <property type="project" value="UniProtKB-KW"/>
</dbReference>
<dbReference type="Pfam" id="PF13765">
    <property type="entry name" value="PRY"/>
    <property type="match status" value="1"/>
</dbReference>
<evidence type="ECO:0000313" key="4">
    <source>
        <dbReference type="Proteomes" id="UP000543287"/>
    </source>
</evidence>
<dbReference type="InterPro" id="IPR006574">
    <property type="entry name" value="PRY"/>
</dbReference>
<dbReference type="PANTHER" id="PTHR24103">
    <property type="entry name" value="E3 UBIQUITIN-PROTEIN LIGASE TRIM"/>
    <property type="match status" value="1"/>
</dbReference>
<evidence type="ECO:0000256" key="1">
    <source>
        <dbReference type="SAM" id="MobiDB-lite"/>
    </source>
</evidence>
<keyword evidence="3" id="KW-0436">Ligase</keyword>
<dbReference type="InterPro" id="IPR043136">
    <property type="entry name" value="B30.2/SPRY_sf"/>
</dbReference>
<dbReference type="InterPro" id="IPR003879">
    <property type="entry name" value="Butyrophylin_SPRY"/>
</dbReference>
<organism evidence="3 4">
    <name type="scientific">Dromaius novaehollandiae</name>
    <name type="common">Emu</name>
    <dbReference type="NCBI Taxonomy" id="8790"/>
    <lineage>
        <taxon>Eukaryota</taxon>
        <taxon>Metazoa</taxon>
        <taxon>Chordata</taxon>
        <taxon>Craniata</taxon>
        <taxon>Vertebrata</taxon>
        <taxon>Euteleostomi</taxon>
        <taxon>Archelosauria</taxon>
        <taxon>Archosauria</taxon>
        <taxon>Dinosauria</taxon>
        <taxon>Saurischia</taxon>
        <taxon>Theropoda</taxon>
        <taxon>Coelurosauria</taxon>
        <taxon>Aves</taxon>
        <taxon>Palaeognathae</taxon>
        <taxon>Casuariiformes</taxon>
        <taxon>Dromaiidae</taxon>
        <taxon>Dromaius</taxon>
    </lineage>
</organism>
<gene>
    <name evidence="3" type="primary">Trim7_0</name>
    <name evidence="3" type="ORF">DRONOV_R03165</name>
</gene>
<accession>A0A7K9BET7</accession>
<comment type="caution">
    <text evidence="3">The sequence shown here is derived from an EMBL/GenBank/DDBJ whole genome shotgun (WGS) entry which is preliminary data.</text>
</comment>
<dbReference type="InterPro" id="IPR013320">
    <property type="entry name" value="ConA-like_dom_sf"/>
</dbReference>
<sequence length="169" mass="18291">LREQEDALLARLDEAHGELAERRGEYVGSVSARRSLLDAAVAEIEKKRDQPDMEFLMGSRPCRCLPSCEAAKAPLPEPVPSALRRRVCSLSETSELVLGALAEFRGKAKQRRGLAAAPDSKVTLDPETANPYLVLSNDGKTLRLGKRHQDLPDAPGRFTGSSSVLGTQG</sequence>
<reference evidence="3 4" key="1">
    <citation type="submission" date="2019-09" db="EMBL/GenBank/DDBJ databases">
        <title>Bird 10,000 Genomes (B10K) Project - Family phase.</title>
        <authorList>
            <person name="Zhang G."/>
        </authorList>
    </citation>
    <scope>NUCLEOTIDE SEQUENCE [LARGE SCALE GENOMIC DNA]</scope>
    <source>
        <strain evidence="3">B10K-LSUMZ-23963</strain>
        <tissue evidence="3">Muscle</tissue>
    </source>
</reference>
<feature type="non-terminal residue" evidence="3">
    <location>
        <position position="169"/>
    </location>
</feature>
<dbReference type="Proteomes" id="UP000543287">
    <property type="component" value="Unassembled WGS sequence"/>
</dbReference>
<dbReference type="InterPro" id="IPR001870">
    <property type="entry name" value="B30.2/SPRY"/>
</dbReference>
<feature type="non-terminal residue" evidence="3">
    <location>
        <position position="1"/>
    </location>
</feature>